<dbReference type="Pfam" id="PF15899">
    <property type="entry name" value="BNR_6"/>
    <property type="match status" value="1"/>
</dbReference>
<sequence precursor="true">MSPSYSHLSRLVLPSLGLLFGAGLCSAQSVSPEDQQKAKLEQQLEALRQQIDELSGSLDDLLDDVSDGAGHDPERRMAWWRQHVAAEEASPFKDLKWQFIGPTNIGGRVTDVAVPGSRGQNYGMYVATASGGVWRTRNEGTTWEQVFDDAPTASIGNLALSPSEPAHLWVGTGEANIFRSSMAGAGVWLSKDRGETWEHKGLTATHTISRVLVHPEDPNTVYVAASGHEWTDNHERGVYRTRDGGESWEHVLFIDDRTGAIDLVMDPVDPGILYAATWERIRRRWNDPRNEEGYGQSSIWRTMDGGETWTEAAAGLPAGQFRGRIGIDVARSNPEVLYAFVDNYEMVELDPEEDAGTDSYGRKREAHIKGAEVYRSNDRGDSWTKVSESNDYMEGLSSTYGWVFGQIRVDPGNEERVYIMGLALNVSDDGGKTFRRLRGMHGDHHALWIDPENTDYLVNGNDGGVYLSYDAGANWRSFTDRLNPVQFYNVGYDMGEPFKVYGSIQDHGSRSGVVDLSRGRDRVPAVEFEYAPGGEASYHQVDPTDEAVVYSAGFYGRVNRSDLRSGELARLALEAEDEEDEEDDGYSIAPEAELRGQWLAPFLISPHNPRILYHGMNKLFRSMDRGDKIEPISPDLSRNDPSELGDIPYQTITTLSESPLKFGLLYAGTDDGRAHCSPDGGTTWNDITAGLANERWVSRVVASRYDENTVYLAQNGKRWDDFRTYLWRSTDRGRTWKAIGQDIPCGPVNVIAEDPKDSEVLYVGTDLGVYVSVDRARSWQPLGGDLPTTYVHDLVVHPRDDMIVIATHGRGMWVMDARPIQTWGDPAADEEPAQDVPAESSGEEAP</sequence>
<dbReference type="AlphaFoldDB" id="A0A518EP04"/>
<evidence type="ECO:0000256" key="1">
    <source>
        <dbReference type="ARBA" id="ARBA00022737"/>
    </source>
</evidence>
<dbReference type="Gene3D" id="2.130.10.10">
    <property type="entry name" value="YVTN repeat-like/Quinoprotein amine dehydrogenase"/>
    <property type="match status" value="5"/>
</dbReference>
<feature type="signal peptide" evidence="4">
    <location>
        <begin position="1"/>
        <end position="27"/>
    </location>
</feature>
<evidence type="ECO:0000256" key="2">
    <source>
        <dbReference type="SAM" id="Coils"/>
    </source>
</evidence>
<dbReference type="SUPFAM" id="SSF50939">
    <property type="entry name" value="Sialidases"/>
    <property type="match status" value="1"/>
</dbReference>
<dbReference type="SUPFAM" id="SSF110296">
    <property type="entry name" value="Oligoxyloglucan reducing end-specific cellobiohydrolase"/>
    <property type="match status" value="2"/>
</dbReference>
<dbReference type="OrthoDB" id="290345at2"/>
<keyword evidence="2" id="KW-0175">Coiled coil</keyword>
<dbReference type="InterPro" id="IPR002860">
    <property type="entry name" value="BNR_rpt"/>
</dbReference>
<feature type="chain" id="PRO_5021700816" evidence="4">
    <location>
        <begin position="28"/>
        <end position="846"/>
    </location>
</feature>
<evidence type="ECO:0000256" key="3">
    <source>
        <dbReference type="SAM" id="MobiDB-lite"/>
    </source>
</evidence>
<evidence type="ECO:0000256" key="4">
    <source>
        <dbReference type="SAM" id="SignalP"/>
    </source>
</evidence>
<dbReference type="InterPro" id="IPR052025">
    <property type="entry name" value="Xyloglucanase_GH74"/>
</dbReference>
<keyword evidence="4" id="KW-0732">Signal</keyword>
<evidence type="ECO:0000259" key="5">
    <source>
        <dbReference type="Pfam" id="PF15902"/>
    </source>
</evidence>
<gene>
    <name evidence="6" type="ORF">Poly30_13090</name>
</gene>
<dbReference type="Proteomes" id="UP000320390">
    <property type="component" value="Chromosome"/>
</dbReference>
<organism evidence="6 7">
    <name type="scientific">Saltatorellus ferox</name>
    <dbReference type="NCBI Taxonomy" id="2528018"/>
    <lineage>
        <taxon>Bacteria</taxon>
        <taxon>Pseudomonadati</taxon>
        <taxon>Planctomycetota</taxon>
        <taxon>Planctomycetia</taxon>
        <taxon>Planctomycetia incertae sedis</taxon>
        <taxon>Saltatorellus</taxon>
    </lineage>
</organism>
<dbReference type="GO" id="GO:0010411">
    <property type="term" value="P:xyloglucan metabolic process"/>
    <property type="evidence" value="ECO:0007669"/>
    <property type="project" value="TreeGrafter"/>
</dbReference>
<dbReference type="EMBL" id="CP036434">
    <property type="protein sequence ID" value="QDV05806.1"/>
    <property type="molecule type" value="Genomic_DNA"/>
</dbReference>
<dbReference type="PANTHER" id="PTHR43739:SF5">
    <property type="entry name" value="EXO-ALPHA-SIALIDASE"/>
    <property type="match status" value="1"/>
</dbReference>
<proteinExistence type="predicted"/>
<dbReference type="InterPro" id="IPR036278">
    <property type="entry name" value="Sialidase_sf"/>
</dbReference>
<evidence type="ECO:0000313" key="7">
    <source>
        <dbReference type="Proteomes" id="UP000320390"/>
    </source>
</evidence>
<evidence type="ECO:0000313" key="6">
    <source>
        <dbReference type="EMBL" id="QDV05806.1"/>
    </source>
</evidence>
<reference evidence="6 7" key="1">
    <citation type="submission" date="2019-02" db="EMBL/GenBank/DDBJ databases">
        <title>Deep-cultivation of Planctomycetes and their phenomic and genomic characterization uncovers novel biology.</title>
        <authorList>
            <person name="Wiegand S."/>
            <person name="Jogler M."/>
            <person name="Boedeker C."/>
            <person name="Pinto D."/>
            <person name="Vollmers J."/>
            <person name="Rivas-Marin E."/>
            <person name="Kohn T."/>
            <person name="Peeters S.H."/>
            <person name="Heuer A."/>
            <person name="Rast P."/>
            <person name="Oberbeckmann S."/>
            <person name="Bunk B."/>
            <person name="Jeske O."/>
            <person name="Meyerdierks A."/>
            <person name="Storesund J.E."/>
            <person name="Kallscheuer N."/>
            <person name="Luecker S."/>
            <person name="Lage O.M."/>
            <person name="Pohl T."/>
            <person name="Merkel B.J."/>
            <person name="Hornburger P."/>
            <person name="Mueller R.-W."/>
            <person name="Bruemmer F."/>
            <person name="Labrenz M."/>
            <person name="Spormann A.M."/>
            <person name="Op den Camp H."/>
            <person name="Overmann J."/>
            <person name="Amann R."/>
            <person name="Jetten M.S.M."/>
            <person name="Mascher T."/>
            <person name="Medema M.H."/>
            <person name="Devos D.P."/>
            <person name="Kaster A.-K."/>
            <person name="Ovreas L."/>
            <person name="Rohde M."/>
            <person name="Galperin M.Y."/>
            <person name="Jogler C."/>
        </authorList>
    </citation>
    <scope>NUCLEOTIDE SEQUENCE [LARGE SCALE GENOMIC DNA]</scope>
    <source>
        <strain evidence="6 7">Poly30</strain>
    </source>
</reference>
<accession>A0A518EP04</accession>
<dbReference type="InterPro" id="IPR031778">
    <property type="entry name" value="Sortilin_N"/>
</dbReference>
<protein>
    <submittedName>
        <fullName evidence="6">BNR/Asp-box repeat protein</fullName>
    </submittedName>
</protein>
<dbReference type="PANTHER" id="PTHR43739">
    <property type="entry name" value="XYLOGLUCANASE (EUROFUNG)"/>
    <property type="match status" value="1"/>
</dbReference>
<keyword evidence="7" id="KW-1185">Reference proteome</keyword>
<dbReference type="Pfam" id="PF15902">
    <property type="entry name" value="Sortilin-Vps10"/>
    <property type="match status" value="1"/>
</dbReference>
<feature type="coiled-coil region" evidence="2">
    <location>
        <begin position="30"/>
        <end position="64"/>
    </location>
</feature>
<keyword evidence="1" id="KW-0677">Repeat</keyword>
<feature type="domain" description="Sortilin N-terminal" evidence="5">
    <location>
        <begin position="187"/>
        <end position="321"/>
    </location>
</feature>
<name>A0A518EP04_9BACT</name>
<dbReference type="RefSeq" id="WP_145195438.1">
    <property type="nucleotide sequence ID" value="NZ_CP036434.1"/>
</dbReference>
<dbReference type="CDD" id="cd15482">
    <property type="entry name" value="Sialidase_non-viral"/>
    <property type="match status" value="3"/>
</dbReference>
<dbReference type="InterPro" id="IPR015943">
    <property type="entry name" value="WD40/YVTN_repeat-like_dom_sf"/>
</dbReference>
<feature type="region of interest" description="Disordered" evidence="3">
    <location>
        <begin position="823"/>
        <end position="846"/>
    </location>
</feature>